<keyword evidence="1" id="KW-0677">Repeat</keyword>
<dbReference type="SUPFAM" id="SSF53474">
    <property type="entry name" value="alpha/beta-Hydrolases"/>
    <property type="match status" value="1"/>
</dbReference>
<dbReference type="RefSeq" id="WP_180689437.1">
    <property type="nucleotide sequence ID" value="NZ_CP059052.1"/>
</dbReference>
<dbReference type="SUPFAM" id="SSF48452">
    <property type="entry name" value="TPR-like"/>
    <property type="match status" value="1"/>
</dbReference>
<dbReference type="Pfam" id="PF13181">
    <property type="entry name" value="TPR_8"/>
    <property type="match status" value="1"/>
</dbReference>
<proteinExistence type="predicted"/>
<dbReference type="PANTHER" id="PTHR44943">
    <property type="entry name" value="CELLULOSE SYNTHASE OPERON PROTEIN C"/>
    <property type="match status" value="1"/>
</dbReference>
<sequence>MNGTITKSQNVVIDYFHKPLNLPGIVAITFTPSGNRVLDGLGFGGKFLLDNKVDLISIKCNNDSWFQTIPEESFELINKIIENKGYSTVVAYGSSMGGYAAVQFSKKFKCNIVLALSPQFSITESFDKRWENHAKKVDWKYSIGSDDLNPSCKYFVFYDPHDLDKEHADRVLALSKTGNVTNVAIPFSGHPVSHYLQETGVLKEVALTVFRGDTLEKINLRKNKARSKSYLKNLSIYLHKKNKLSLSLAVINKAIELDSESSTYFMHKGTLLESMGRVDEAIEAFERCFELDQNPLVKLRISKILVGEKRFSEALEHIDAGIQQTSGMAVLHRQRSEILVGLGDMESAIDSVVAALTHDPKNPFYRIHLSNLYSKQGRFADALIAVDDGISHSPNVSALYRNKIEILKKLGDFEGAKAVSQMPEYATQQ</sequence>
<organism evidence="4 5">
    <name type="scientific">Pseudomonas putida</name>
    <name type="common">Arthrobacter siderocapsulatus</name>
    <dbReference type="NCBI Taxonomy" id="303"/>
    <lineage>
        <taxon>Bacteria</taxon>
        <taxon>Pseudomonadati</taxon>
        <taxon>Pseudomonadota</taxon>
        <taxon>Gammaproteobacteria</taxon>
        <taxon>Pseudomonadales</taxon>
        <taxon>Pseudomonadaceae</taxon>
        <taxon>Pseudomonas</taxon>
    </lineage>
</organism>
<feature type="repeat" description="TPR" evidence="3">
    <location>
        <begin position="262"/>
        <end position="295"/>
    </location>
</feature>
<name>A0A7D5VZC6_PSEPU</name>
<dbReference type="SMART" id="SM00028">
    <property type="entry name" value="TPR"/>
    <property type="match status" value="4"/>
</dbReference>
<dbReference type="PANTHER" id="PTHR44943:SF8">
    <property type="entry name" value="TPR REPEAT-CONTAINING PROTEIN MJ0263"/>
    <property type="match status" value="1"/>
</dbReference>
<keyword evidence="2 3" id="KW-0802">TPR repeat</keyword>
<evidence type="ECO:0000313" key="4">
    <source>
        <dbReference type="EMBL" id="QLJ15633.1"/>
    </source>
</evidence>
<dbReference type="InterPro" id="IPR051685">
    <property type="entry name" value="Ycf3/AcsC/BcsC/TPR_MFPF"/>
</dbReference>
<gene>
    <name evidence="4" type="ORF">H0H12_06725</name>
</gene>
<accession>A0A7D5VZC6</accession>
<protein>
    <submittedName>
        <fullName evidence="4">Uncharacterized protein</fullName>
    </submittedName>
</protein>
<evidence type="ECO:0000256" key="3">
    <source>
        <dbReference type="PROSITE-ProRule" id="PRU00339"/>
    </source>
</evidence>
<dbReference type="Gene3D" id="1.25.40.10">
    <property type="entry name" value="Tetratricopeptide repeat domain"/>
    <property type="match status" value="1"/>
</dbReference>
<reference evidence="4 5" key="1">
    <citation type="journal article" date="2009" name="Mikrobiologiia">
        <title>[Phenanthren biodegradation and interaction of Pseudomonas putida BS3701 and Burkholderia sp.BS3702 in plant rhizosphere].</title>
        <authorList>
            <person name="Ovchinnikova A.A."/>
            <person name="Vetrova A.A."/>
            <person name="Filonov A.E."/>
            <person name="Boronin A.M."/>
        </authorList>
    </citation>
    <scope>NUCLEOTIDE SEQUENCE [LARGE SCALE GENOMIC DNA]</scope>
    <source>
        <strain evidence="4 5">BS3701</strain>
    </source>
</reference>
<dbReference type="EMBL" id="CP059052">
    <property type="protein sequence ID" value="QLJ15633.1"/>
    <property type="molecule type" value="Genomic_DNA"/>
</dbReference>
<dbReference type="InterPro" id="IPR019734">
    <property type="entry name" value="TPR_rpt"/>
</dbReference>
<dbReference type="Proteomes" id="UP000510934">
    <property type="component" value="Chromosome"/>
</dbReference>
<dbReference type="AlphaFoldDB" id="A0A7D5VZC6"/>
<dbReference type="Gene3D" id="3.40.50.1820">
    <property type="entry name" value="alpha/beta hydrolase"/>
    <property type="match status" value="1"/>
</dbReference>
<evidence type="ECO:0000256" key="1">
    <source>
        <dbReference type="ARBA" id="ARBA00022737"/>
    </source>
</evidence>
<dbReference type="InterPro" id="IPR011990">
    <property type="entry name" value="TPR-like_helical_dom_sf"/>
</dbReference>
<dbReference type="PROSITE" id="PS50005">
    <property type="entry name" value="TPR"/>
    <property type="match status" value="1"/>
</dbReference>
<dbReference type="InterPro" id="IPR029058">
    <property type="entry name" value="AB_hydrolase_fold"/>
</dbReference>
<evidence type="ECO:0000256" key="2">
    <source>
        <dbReference type="ARBA" id="ARBA00022803"/>
    </source>
</evidence>
<evidence type="ECO:0000313" key="5">
    <source>
        <dbReference type="Proteomes" id="UP000510934"/>
    </source>
</evidence>